<reference evidence="2" key="2">
    <citation type="submission" date="2023-01" db="EMBL/GenBank/DDBJ databases">
        <authorList>
            <person name="Sun Q."/>
            <person name="Evtushenko L."/>
        </authorList>
    </citation>
    <scope>NUCLEOTIDE SEQUENCE</scope>
    <source>
        <strain evidence="2">VKM Ac-1246</strain>
    </source>
</reference>
<dbReference type="RefSeq" id="WP_189118887.1">
    <property type="nucleotide sequence ID" value="NZ_BMRK01000009.1"/>
</dbReference>
<dbReference type="Pfam" id="PF13302">
    <property type="entry name" value="Acetyltransf_3"/>
    <property type="match status" value="1"/>
</dbReference>
<sequence>MTTLTVPTTDLYEAWAACVADFGGAHLDGAAIPDEEAADVSREACERVVAKTARERDVSMPPPDGRVHGSAFWITEGTEMVGFIQLRHELNDFLEQVGGHIGYSIRPSARRRGHATRALGLVLEEARALGLDRVLITCDDTNLASARTIESQGGELQDVVDGSEYGYGMMRRYWIKL</sequence>
<reference evidence="2" key="1">
    <citation type="journal article" date="2014" name="Int. J. Syst. Evol. Microbiol.">
        <title>Complete genome of a new Firmicutes species belonging to the dominant human colonic microbiota ('Ruminococcus bicirculans') reveals two chromosomes and a selective capacity to utilize plant glucans.</title>
        <authorList>
            <consortium name="NISC Comparative Sequencing Program"/>
            <person name="Wegmann U."/>
            <person name="Louis P."/>
            <person name="Goesmann A."/>
            <person name="Henrissat B."/>
            <person name="Duncan S.H."/>
            <person name="Flint H.J."/>
        </authorList>
    </citation>
    <scope>NUCLEOTIDE SEQUENCE</scope>
    <source>
        <strain evidence="2">VKM Ac-1246</strain>
    </source>
</reference>
<dbReference type="InterPro" id="IPR016181">
    <property type="entry name" value="Acyl_CoA_acyltransferase"/>
</dbReference>
<dbReference type="SUPFAM" id="SSF55729">
    <property type="entry name" value="Acyl-CoA N-acyltransferases (Nat)"/>
    <property type="match status" value="1"/>
</dbReference>
<evidence type="ECO:0000313" key="2">
    <source>
        <dbReference type="EMBL" id="GLJ68606.1"/>
    </source>
</evidence>
<dbReference type="EMBL" id="BSEL01000005">
    <property type="protein sequence ID" value="GLJ68606.1"/>
    <property type="molecule type" value="Genomic_DNA"/>
</dbReference>
<dbReference type="InterPro" id="IPR000182">
    <property type="entry name" value="GNAT_dom"/>
</dbReference>
<dbReference type="PROSITE" id="PS51186">
    <property type="entry name" value="GNAT"/>
    <property type="match status" value="1"/>
</dbReference>
<dbReference type="Gene3D" id="3.40.630.30">
    <property type="match status" value="1"/>
</dbReference>
<dbReference type="CDD" id="cd04301">
    <property type="entry name" value="NAT_SF"/>
    <property type="match status" value="1"/>
</dbReference>
<evidence type="ECO:0000259" key="1">
    <source>
        <dbReference type="PROSITE" id="PS51186"/>
    </source>
</evidence>
<gene>
    <name evidence="2" type="ORF">GCM10017579_26420</name>
</gene>
<name>A0ABQ5SXQ9_9ACTN</name>
<organism evidence="2 3">
    <name type="scientific">Nocardioides luteus</name>
    <dbReference type="NCBI Taxonomy" id="1844"/>
    <lineage>
        <taxon>Bacteria</taxon>
        <taxon>Bacillati</taxon>
        <taxon>Actinomycetota</taxon>
        <taxon>Actinomycetes</taxon>
        <taxon>Propionibacteriales</taxon>
        <taxon>Nocardioidaceae</taxon>
        <taxon>Nocardioides</taxon>
    </lineage>
</organism>
<evidence type="ECO:0000313" key="3">
    <source>
        <dbReference type="Proteomes" id="UP001142292"/>
    </source>
</evidence>
<feature type="domain" description="N-acetyltransferase" evidence="1">
    <location>
        <begin position="1"/>
        <end position="177"/>
    </location>
</feature>
<protein>
    <submittedName>
        <fullName evidence="2">Acetyltransferase</fullName>
    </submittedName>
</protein>
<accession>A0ABQ5SXQ9</accession>
<proteinExistence type="predicted"/>
<dbReference type="PANTHER" id="PTHR39173">
    <property type="entry name" value="ACETYLTRANSFERASE"/>
    <property type="match status" value="1"/>
</dbReference>
<dbReference type="PANTHER" id="PTHR39173:SF1">
    <property type="entry name" value="ACETYLTRANSFERASE"/>
    <property type="match status" value="1"/>
</dbReference>
<keyword evidence="3" id="KW-1185">Reference proteome</keyword>
<dbReference type="Proteomes" id="UP001142292">
    <property type="component" value="Unassembled WGS sequence"/>
</dbReference>
<comment type="caution">
    <text evidence="2">The sequence shown here is derived from an EMBL/GenBank/DDBJ whole genome shotgun (WGS) entry which is preliminary data.</text>
</comment>